<sequence length="198" mass="21683">MISILTGKLLEITPPQIILSCGGVGYELDLPISHIAQLPAIGHELQLYTHLVIREDAHLLFGFINKTERDCFRQLIKVSGIGPRIALALLSTMSSQQLQQAIEEADLNTLCLTPGIGKKMAERMLLELKGKLVGNIDFTPTNGLFNNKANDGNIRKDIATALESLGYNSKEITQVIKQLPELTDISQGIKEALKLLGK</sequence>
<dbReference type="InterPro" id="IPR012340">
    <property type="entry name" value="NA-bd_OB-fold"/>
</dbReference>
<dbReference type="InterPro" id="IPR010994">
    <property type="entry name" value="RuvA_2-like"/>
</dbReference>
<feature type="region of interest" description="Domain I" evidence="6">
    <location>
        <begin position="1"/>
        <end position="64"/>
    </location>
</feature>
<dbReference type="NCBIfam" id="TIGR00084">
    <property type="entry name" value="ruvA"/>
    <property type="match status" value="1"/>
</dbReference>
<keyword evidence="3 6" id="KW-0238">DNA-binding</keyword>
<dbReference type="InterPro" id="IPR011114">
    <property type="entry name" value="RuvA_C"/>
</dbReference>
<proteinExistence type="inferred from homology"/>
<dbReference type="InterPro" id="IPR000085">
    <property type="entry name" value="RuvA"/>
</dbReference>
<reference evidence="9" key="1">
    <citation type="submission" date="2017-11" db="EMBL/GenBank/DDBJ databases">
        <authorList>
            <person name="Chan K.G."/>
            <person name="Lee L.S."/>
        </authorList>
    </citation>
    <scope>NUCLEOTIDE SEQUENCE [LARGE SCALE GENOMIC DNA]</scope>
    <source>
        <strain evidence="9">DSM 100970</strain>
    </source>
</reference>
<name>A0A2I7N6Z8_9NEIS</name>
<dbReference type="RefSeq" id="WP_102951543.1">
    <property type="nucleotide sequence ID" value="NZ_CP024847.1"/>
</dbReference>
<dbReference type="GO" id="GO:0048476">
    <property type="term" value="C:Holliday junction resolvase complex"/>
    <property type="evidence" value="ECO:0007669"/>
    <property type="project" value="UniProtKB-UniRule"/>
</dbReference>
<feature type="region of interest" description="Domain III" evidence="6">
    <location>
        <begin position="150"/>
        <end position="198"/>
    </location>
</feature>
<evidence type="ECO:0000256" key="1">
    <source>
        <dbReference type="ARBA" id="ARBA00022490"/>
    </source>
</evidence>
<keyword evidence="5 6" id="KW-0234">DNA repair</keyword>
<evidence type="ECO:0000256" key="5">
    <source>
        <dbReference type="ARBA" id="ARBA00023204"/>
    </source>
</evidence>
<dbReference type="EMBL" id="CP024847">
    <property type="protein sequence ID" value="AUR52247.1"/>
    <property type="molecule type" value="Genomic_DNA"/>
</dbReference>
<keyword evidence="2 6" id="KW-0227">DNA damage</keyword>
<dbReference type="GO" id="GO:0005737">
    <property type="term" value="C:cytoplasm"/>
    <property type="evidence" value="ECO:0007669"/>
    <property type="project" value="UniProtKB-SubCell"/>
</dbReference>
<dbReference type="SMART" id="SM00278">
    <property type="entry name" value="HhH1"/>
    <property type="match status" value="2"/>
</dbReference>
<keyword evidence="9" id="KW-1185">Reference proteome</keyword>
<evidence type="ECO:0000259" key="7">
    <source>
        <dbReference type="SMART" id="SM00278"/>
    </source>
</evidence>
<gene>
    <name evidence="6" type="primary">ruvA</name>
    <name evidence="8" type="ORF">CUN60_08045</name>
</gene>
<organism evidence="8 9">
    <name type="scientific">Aquella oligotrophica</name>
    <dbReference type="NCBI Taxonomy" id="2067065"/>
    <lineage>
        <taxon>Bacteria</taxon>
        <taxon>Pseudomonadati</taxon>
        <taxon>Pseudomonadota</taxon>
        <taxon>Betaproteobacteria</taxon>
        <taxon>Neisseriales</taxon>
        <taxon>Neisseriaceae</taxon>
        <taxon>Aquella</taxon>
    </lineage>
</organism>
<comment type="subunit">
    <text evidence="6">Homotetramer. Forms an RuvA(8)-RuvB(12)-Holliday junction (HJ) complex. HJ DNA is sandwiched between 2 RuvA tetramers; dsDNA enters through RuvA and exits via RuvB. An RuvB hexamer assembles on each DNA strand where it exits the tetramer. Each RuvB hexamer is contacted by two RuvA subunits (via domain III) on 2 adjacent RuvB subunits; this complex drives branch migration. In the full resolvosome a probable DNA-RuvA(4)-RuvB(12)-RuvC(2) complex forms which resolves the HJ.</text>
</comment>
<comment type="function">
    <text evidence="6">The RuvA-RuvB-RuvC complex processes Holliday junction (HJ) DNA during genetic recombination and DNA repair, while the RuvA-RuvB complex plays an important role in the rescue of blocked DNA replication forks via replication fork reversal (RFR). RuvA specifically binds to HJ cruciform DNA, conferring on it an open structure. The RuvB hexamer acts as an ATP-dependent pump, pulling dsDNA into and through the RuvAB complex. HJ branch migration allows RuvC to scan DNA until it finds its consensus sequence, where it cleaves and resolves the cruciform DNA.</text>
</comment>
<dbReference type="OrthoDB" id="5293449at2"/>
<dbReference type="InterPro" id="IPR013849">
    <property type="entry name" value="DNA_helicase_Holl-junc_RuvA_I"/>
</dbReference>
<evidence type="ECO:0000256" key="4">
    <source>
        <dbReference type="ARBA" id="ARBA00023172"/>
    </source>
</evidence>
<comment type="caution">
    <text evidence="6">Lacks conserved residue(s) required for the propagation of feature annotation.</text>
</comment>
<dbReference type="InterPro" id="IPR003583">
    <property type="entry name" value="Hlx-hairpin-Hlx_DNA-bd_motif"/>
</dbReference>
<accession>A0A2I7N6Z8</accession>
<evidence type="ECO:0000256" key="2">
    <source>
        <dbReference type="ARBA" id="ARBA00022763"/>
    </source>
</evidence>
<dbReference type="SUPFAM" id="SSF50249">
    <property type="entry name" value="Nucleic acid-binding proteins"/>
    <property type="match status" value="1"/>
</dbReference>
<dbReference type="Pfam" id="PF14520">
    <property type="entry name" value="HHH_5"/>
    <property type="match status" value="1"/>
</dbReference>
<dbReference type="SUPFAM" id="SSF46929">
    <property type="entry name" value="DNA helicase RuvA subunit, C-terminal domain"/>
    <property type="match status" value="1"/>
</dbReference>
<feature type="domain" description="Helix-hairpin-helix DNA-binding motif class 1" evidence="7">
    <location>
        <begin position="73"/>
        <end position="92"/>
    </location>
</feature>
<dbReference type="Pfam" id="PF01330">
    <property type="entry name" value="RuvA_N"/>
    <property type="match status" value="1"/>
</dbReference>
<dbReference type="HAMAP" id="MF_00031">
    <property type="entry name" value="DNA_HJ_migration_RuvA"/>
    <property type="match status" value="1"/>
</dbReference>
<dbReference type="GO" id="GO:0009378">
    <property type="term" value="F:four-way junction helicase activity"/>
    <property type="evidence" value="ECO:0007669"/>
    <property type="project" value="InterPro"/>
</dbReference>
<dbReference type="CDD" id="cd14332">
    <property type="entry name" value="UBA_RuvA_C"/>
    <property type="match status" value="1"/>
</dbReference>
<evidence type="ECO:0000313" key="8">
    <source>
        <dbReference type="EMBL" id="AUR52247.1"/>
    </source>
</evidence>
<comment type="domain">
    <text evidence="6">Has three domains with a flexible linker between the domains II and III and assumes an 'L' shape. Domain III is highly mobile and contacts RuvB.</text>
</comment>
<dbReference type="GO" id="GO:0006281">
    <property type="term" value="P:DNA repair"/>
    <property type="evidence" value="ECO:0007669"/>
    <property type="project" value="UniProtKB-UniRule"/>
</dbReference>
<keyword evidence="4 6" id="KW-0233">DNA recombination</keyword>
<evidence type="ECO:0000313" key="9">
    <source>
        <dbReference type="Proteomes" id="UP000236655"/>
    </source>
</evidence>
<dbReference type="GO" id="GO:0005524">
    <property type="term" value="F:ATP binding"/>
    <property type="evidence" value="ECO:0007669"/>
    <property type="project" value="InterPro"/>
</dbReference>
<feature type="domain" description="Helix-hairpin-helix DNA-binding motif class 1" evidence="7">
    <location>
        <begin position="108"/>
        <end position="127"/>
    </location>
</feature>
<dbReference type="InterPro" id="IPR036267">
    <property type="entry name" value="RuvA_C_sf"/>
</dbReference>
<comment type="subcellular location">
    <subcellularLocation>
        <location evidence="6">Cytoplasm</location>
    </subcellularLocation>
</comment>
<dbReference type="KEGG" id="nba:CUN60_08045"/>
<dbReference type="Proteomes" id="UP000236655">
    <property type="component" value="Chromosome"/>
</dbReference>
<keyword evidence="1 6" id="KW-0963">Cytoplasm</keyword>
<dbReference type="GO" id="GO:0006310">
    <property type="term" value="P:DNA recombination"/>
    <property type="evidence" value="ECO:0007669"/>
    <property type="project" value="UniProtKB-UniRule"/>
</dbReference>
<dbReference type="GO" id="GO:0009379">
    <property type="term" value="C:Holliday junction helicase complex"/>
    <property type="evidence" value="ECO:0007669"/>
    <property type="project" value="InterPro"/>
</dbReference>
<dbReference type="SUPFAM" id="SSF47781">
    <property type="entry name" value="RuvA domain 2-like"/>
    <property type="match status" value="1"/>
</dbReference>
<dbReference type="GO" id="GO:0000400">
    <property type="term" value="F:four-way junction DNA binding"/>
    <property type="evidence" value="ECO:0007669"/>
    <property type="project" value="UniProtKB-UniRule"/>
</dbReference>
<dbReference type="AlphaFoldDB" id="A0A2I7N6Z8"/>
<evidence type="ECO:0000256" key="3">
    <source>
        <dbReference type="ARBA" id="ARBA00023125"/>
    </source>
</evidence>
<protein>
    <recommendedName>
        <fullName evidence="6">Holliday junction branch migration complex subunit RuvA</fullName>
    </recommendedName>
</protein>
<dbReference type="Gene3D" id="2.40.50.140">
    <property type="entry name" value="Nucleic acid-binding proteins"/>
    <property type="match status" value="1"/>
</dbReference>
<dbReference type="Pfam" id="PF07499">
    <property type="entry name" value="RuvA_C"/>
    <property type="match status" value="1"/>
</dbReference>
<comment type="similarity">
    <text evidence="6">Belongs to the RuvA family.</text>
</comment>
<dbReference type="Gene3D" id="1.10.150.20">
    <property type="entry name" value="5' to 3' exonuclease, C-terminal subdomain"/>
    <property type="match status" value="1"/>
</dbReference>
<evidence type="ECO:0000256" key="6">
    <source>
        <dbReference type="HAMAP-Rule" id="MF_00031"/>
    </source>
</evidence>